<sequence length="146" mass="17350">MVAPKEIAFSWEHTPQYWGLSYYPESRFSEIAYFRGFCWLDIRGKIASQMLSKRTTYVVYLVFNFAPDEFDGLEIGQSVVKFVSCESDNEAEERRKRRVDEWMEIEMGKFFNDSGEDRDVEVRLMEIRRRYGRGGLLVQGIEFRPE</sequence>
<dbReference type="PANTHER" id="PTHR32278:SF116">
    <property type="entry name" value="F-BOX PROTEIN PP2-B10-LIKE"/>
    <property type="match status" value="1"/>
</dbReference>
<dbReference type="OrthoDB" id="1303059at2759"/>
<accession>A0A1S4BJ57</accession>
<name>A0A1S4BJ57_TOBAC</name>
<dbReference type="OMA" id="QTRKVCL"/>
<dbReference type="STRING" id="4097.A0A1S4BJ57"/>
<gene>
    <name evidence="1" type="primary">LOC107808817</name>
</gene>
<dbReference type="AlphaFoldDB" id="A0A1S4BJ57"/>
<dbReference type="InterPro" id="IPR025886">
    <property type="entry name" value="PP2-like"/>
</dbReference>
<protein>
    <submittedName>
        <fullName evidence="1">F-box protein PP2-B10-like</fullName>
    </submittedName>
</protein>
<dbReference type="RefSeq" id="XP_016488869.1">
    <property type="nucleotide sequence ID" value="XM_016633383.1"/>
</dbReference>
<dbReference type="PaxDb" id="4097-A0A1S4BJ57"/>
<dbReference type="Pfam" id="PF14299">
    <property type="entry name" value="PP2"/>
    <property type="match status" value="1"/>
</dbReference>
<proteinExistence type="predicted"/>
<dbReference type="KEGG" id="nta:107808817"/>
<organism evidence="1">
    <name type="scientific">Nicotiana tabacum</name>
    <name type="common">Common tobacco</name>
    <dbReference type="NCBI Taxonomy" id="4097"/>
    <lineage>
        <taxon>Eukaryota</taxon>
        <taxon>Viridiplantae</taxon>
        <taxon>Streptophyta</taxon>
        <taxon>Embryophyta</taxon>
        <taxon>Tracheophyta</taxon>
        <taxon>Spermatophyta</taxon>
        <taxon>Magnoliopsida</taxon>
        <taxon>eudicotyledons</taxon>
        <taxon>Gunneridae</taxon>
        <taxon>Pentapetalae</taxon>
        <taxon>asterids</taxon>
        <taxon>lamiids</taxon>
        <taxon>Solanales</taxon>
        <taxon>Solanaceae</taxon>
        <taxon>Nicotianoideae</taxon>
        <taxon>Nicotianeae</taxon>
        <taxon>Nicotiana</taxon>
    </lineage>
</organism>
<dbReference type="PANTHER" id="PTHR32278">
    <property type="entry name" value="F-BOX DOMAIN-CONTAINING PROTEIN"/>
    <property type="match status" value="1"/>
</dbReference>
<reference evidence="1" key="1">
    <citation type="submission" date="2025-08" db="UniProtKB">
        <authorList>
            <consortium name="RefSeq"/>
        </authorList>
    </citation>
    <scope>IDENTIFICATION</scope>
</reference>
<evidence type="ECO:0000313" key="1">
    <source>
        <dbReference type="RefSeq" id="XP_016488869.1"/>
    </source>
</evidence>